<protein>
    <recommendedName>
        <fullName evidence="5">WPP domain-interacting protein 2</fullName>
    </recommendedName>
</protein>
<comment type="caution">
    <text evidence="3">The sequence shown here is derived from an EMBL/GenBank/DDBJ whole genome shotgun (WGS) entry which is preliminary data.</text>
</comment>
<feature type="region of interest" description="Disordered" evidence="2">
    <location>
        <begin position="292"/>
        <end position="366"/>
    </location>
</feature>
<feature type="region of interest" description="Disordered" evidence="2">
    <location>
        <begin position="1"/>
        <end position="36"/>
    </location>
</feature>
<gene>
    <name evidence="3" type="ORF">LITE_LOCUS9352</name>
</gene>
<feature type="compositionally biased region" description="Low complexity" evidence="2">
    <location>
        <begin position="189"/>
        <end position="208"/>
    </location>
</feature>
<feature type="compositionally biased region" description="Basic and acidic residues" evidence="2">
    <location>
        <begin position="312"/>
        <end position="335"/>
    </location>
</feature>
<dbReference type="PANTHER" id="PTHR34562:SF8">
    <property type="entry name" value="WPP DOMAIN-INTERACTING PROTEIN 1"/>
    <property type="match status" value="1"/>
</dbReference>
<evidence type="ECO:0000313" key="3">
    <source>
        <dbReference type="EMBL" id="CAI0396961.1"/>
    </source>
</evidence>
<feature type="region of interest" description="Disordered" evidence="2">
    <location>
        <begin position="189"/>
        <end position="278"/>
    </location>
</feature>
<dbReference type="PANTHER" id="PTHR34562">
    <property type="entry name" value="WPP DOMAIN-INTERACTING PROTEIN 2"/>
    <property type="match status" value="1"/>
</dbReference>
<feature type="compositionally biased region" description="Polar residues" evidence="2">
    <location>
        <begin position="20"/>
        <end position="31"/>
    </location>
</feature>
<name>A0AAV0IH78_9ROSI</name>
<proteinExistence type="predicted"/>
<feature type="compositionally biased region" description="Basic and acidic residues" evidence="2">
    <location>
        <begin position="350"/>
        <end position="366"/>
    </location>
</feature>
<dbReference type="AlphaFoldDB" id="A0AAV0IH78"/>
<feature type="compositionally biased region" description="Low complexity" evidence="2">
    <location>
        <begin position="82"/>
        <end position="94"/>
    </location>
</feature>
<keyword evidence="4" id="KW-1185">Reference proteome</keyword>
<dbReference type="InterPro" id="IPR044696">
    <property type="entry name" value="WIP1/2/3"/>
</dbReference>
<organism evidence="3 4">
    <name type="scientific">Linum tenue</name>
    <dbReference type="NCBI Taxonomy" id="586396"/>
    <lineage>
        <taxon>Eukaryota</taxon>
        <taxon>Viridiplantae</taxon>
        <taxon>Streptophyta</taxon>
        <taxon>Embryophyta</taxon>
        <taxon>Tracheophyta</taxon>
        <taxon>Spermatophyta</taxon>
        <taxon>Magnoliopsida</taxon>
        <taxon>eudicotyledons</taxon>
        <taxon>Gunneridae</taxon>
        <taxon>Pentapetalae</taxon>
        <taxon>rosids</taxon>
        <taxon>fabids</taxon>
        <taxon>Malpighiales</taxon>
        <taxon>Linaceae</taxon>
        <taxon>Linum</taxon>
    </lineage>
</organism>
<evidence type="ECO:0000256" key="2">
    <source>
        <dbReference type="SAM" id="MobiDB-lite"/>
    </source>
</evidence>
<feature type="compositionally biased region" description="Polar residues" evidence="2">
    <location>
        <begin position="339"/>
        <end position="349"/>
    </location>
</feature>
<feature type="region of interest" description="Disordered" evidence="2">
    <location>
        <begin position="75"/>
        <end position="99"/>
    </location>
</feature>
<feature type="compositionally biased region" description="Low complexity" evidence="2">
    <location>
        <begin position="268"/>
        <end position="278"/>
    </location>
</feature>
<feature type="compositionally biased region" description="Acidic residues" evidence="2">
    <location>
        <begin position="1"/>
        <end position="11"/>
    </location>
</feature>
<feature type="region of interest" description="Disordered" evidence="2">
    <location>
        <begin position="119"/>
        <end position="149"/>
    </location>
</feature>
<dbReference type="EMBL" id="CAMGYJ010000004">
    <property type="protein sequence ID" value="CAI0396961.1"/>
    <property type="molecule type" value="Genomic_DNA"/>
</dbReference>
<reference evidence="3" key="1">
    <citation type="submission" date="2022-08" db="EMBL/GenBank/DDBJ databases">
        <authorList>
            <person name="Gutierrez-Valencia J."/>
        </authorList>
    </citation>
    <scope>NUCLEOTIDE SEQUENCE</scope>
</reference>
<sequence length="588" mass="62565">MDSVDISDDALDLVGDGGLTTNATSTSTRSVENVGDGNGKLEANGLCLNAAHGSETSGTFDGIAFRNGGVAEEGIGSKQVGSSSNSSPRLSLSPAAGTSPTMKGYGLKKWRRIRRDVVKDGSGGMDSGKAMKRGLSGSGNPIRQGNLASSMGGKLSNEIFIGSVGGNGVPGSSSDSRFAVGSAFAAGADSENSISDDQSSKSSTAASAPRTRNDLAGGSGNGWEKNRTKPLTAKVAVISAQRGQLGKGHVESSKKARGERAKIEKESSQSSLESDSRSSNFFFTQGLYSVTSNGKQSETSLNDDEENSYEARAGERQGSEEIHTGYDHESVEEVGYRSQDGSAVDASSQNKDEKSEKNHPLKEKDPLVESMSLLQSVQEALESEIQKLGEIGKISSYPTDPPQTDPEVSSSPFSRFEAETVAMLSENVKHLESRLKEALTMLCAKEARVAELEDTLQRGRSESQETSTTETEIEAMFKQKLEAEVQCLALTKALQHSTPGEMEARIGEQEQMVLKLRQVESKAEEVKRGAEELEKYSEEVLGAEKEASEMRQGLCKAASCFSIQLMLLTLVVFFMISQLSPNAAVVPT</sequence>
<dbReference type="Proteomes" id="UP001154282">
    <property type="component" value="Unassembled WGS sequence"/>
</dbReference>
<evidence type="ECO:0000256" key="1">
    <source>
        <dbReference type="SAM" id="Coils"/>
    </source>
</evidence>
<evidence type="ECO:0000313" key="4">
    <source>
        <dbReference type="Proteomes" id="UP001154282"/>
    </source>
</evidence>
<keyword evidence="1" id="KW-0175">Coiled coil</keyword>
<evidence type="ECO:0008006" key="5">
    <source>
        <dbReference type="Google" id="ProtNLM"/>
    </source>
</evidence>
<feature type="compositionally biased region" description="Basic and acidic residues" evidence="2">
    <location>
        <begin position="248"/>
        <end position="267"/>
    </location>
</feature>
<feature type="compositionally biased region" description="Polar residues" evidence="2">
    <location>
        <begin position="138"/>
        <end position="149"/>
    </location>
</feature>
<feature type="coiled-coil region" evidence="1">
    <location>
        <begin position="516"/>
        <end position="553"/>
    </location>
</feature>
<accession>A0AAV0IH78</accession>